<feature type="domain" description="SLA1 homology" evidence="2">
    <location>
        <begin position="515"/>
        <end position="573"/>
    </location>
</feature>
<reference evidence="3" key="1">
    <citation type="submission" date="2021-11" db="EMBL/GenBank/DDBJ databases">
        <title>Genome sequence.</title>
        <authorList>
            <person name="Sun Q."/>
        </authorList>
    </citation>
    <scope>NUCLEOTIDE SEQUENCE</scope>
    <source>
        <strain evidence="3">JC740</strain>
    </source>
</reference>
<dbReference type="Pfam" id="PF03983">
    <property type="entry name" value="SHD1"/>
    <property type="match status" value="1"/>
</dbReference>
<keyword evidence="4" id="KW-1185">Reference proteome</keyword>
<organism evidence="3 4">
    <name type="scientific">Rhodopirellula halodulae</name>
    <dbReference type="NCBI Taxonomy" id="2894198"/>
    <lineage>
        <taxon>Bacteria</taxon>
        <taxon>Pseudomonadati</taxon>
        <taxon>Planctomycetota</taxon>
        <taxon>Planctomycetia</taxon>
        <taxon>Pirellulales</taxon>
        <taxon>Pirellulaceae</taxon>
        <taxon>Rhodopirellula</taxon>
    </lineage>
</organism>
<keyword evidence="1" id="KW-0732">Signal</keyword>
<dbReference type="RefSeq" id="WP_230273394.1">
    <property type="nucleotide sequence ID" value="NZ_JAJKFW010000022.1"/>
</dbReference>
<feature type="chain" id="PRO_5047174145" evidence="1">
    <location>
        <begin position="37"/>
        <end position="586"/>
    </location>
</feature>
<protein>
    <submittedName>
        <fullName evidence="3">Cytoskeleton assembly control protein SLA1</fullName>
    </submittedName>
</protein>
<dbReference type="EMBL" id="JAJKFW010000022">
    <property type="protein sequence ID" value="MCC9642562.1"/>
    <property type="molecule type" value="Genomic_DNA"/>
</dbReference>
<accession>A0ABS8NI12</accession>
<sequence length="586" mass="63999">MLGSSQPIHSLRLSSSVLIGKVLLAACALASTTSSAEPPRFSQQVDATVTYKINLQIGMGKDAGKYPGTLTYQVKSATPELIQLTVTGDLQGKPSRMPSFFRSSGESSLPTLESVSCRAALIGITPRGEVEVSQRDEMMGLLLGTIGQLAIAPLPPADAKPINARAARGAENGANVPVTWDVSDTTNIARVSTPFGFSPSFASQAGIQNRKLSIATEKWKYVAHPVIRNRMKIDHQYELSAPESDPPMKMEGDGIAFFNLDDGFYEQLQINRVIYQVDDGVEVKVPISISLTRETKQERDAKIAAAKEAALKRTRPFTDAERKQWILDLAPGASEAKAHRAMSELNSRNARQDPEIAKALLQRADMTQGHLKSFFYSAAGRYDESIRQMTEDRSDYSRSLGTVKRTGNPVTSANRLAVGQVLAKARERIGGFEAVEVTEVHNNVEVSVKKVGGHGRPDRVNVSMLRYPPATVPQPSQTRTPRRNLRTAARRTINPRAVPAAEEVEAAEMPDRDANEAIRTWSDKTGKYKIKAAFLAIQEKVVRLRSADGKIIEVPLAALSDDDAKLAEQLQKEAETDANPFQVVSE</sequence>
<comment type="caution">
    <text evidence="3">The sequence shown here is derived from an EMBL/GenBank/DDBJ whole genome shotgun (WGS) entry which is preliminary data.</text>
</comment>
<evidence type="ECO:0000313" key="4">
    <source>
        <dbReference type="Proteomes" id="UP001430306"/>
    </source>
</evidence>
<evidence type="ECO:0000313" key="3">
    <source>
        <dbReference type="EMBL" id="MCC9642562.1"/>
    </source>
</evidence>
<gene>
    <name evidence="3" type="ORF">LOC71_09775</name>
</gene>
<dbReference type="Proteomes" id="UP001430306">
    <property type="component" value="Unassembled WGS sequence"/>
</dbReference>
<dbReference type="InterPro" id="IPR007131">
    <property type="entry name" value="SHD1"/>
</dbReference>
<name>A0ABS8NI12_9BACT</name>
<proteinExistence type="predicted"/>
<evidence type="ECO:0000256" key="1">
    <source>
        <dbReference type="SAM" id="SignalP"/>
    </source>
</evidence>
<feature type="signal peptide" evidence="1">
    <location>
        <begin position="1"/>
        <end position="36"/>
    </location>
</feature>
<evidence type="ECO:0000259" key="2">
    <source>
        <dbReference type="Pfam" id="PF03983"/>
    </source>
</evidence>
<dbReference type="Gene3D" id="2.30.30.700">
    <property type="entry name" value="SLA1 homology domain 1"/>
    <property type="match status" value="1"/>
</dbReference>